<dbReference type="Pfam" id="PF01522">
    <property type="entry name" value="Polysacc_deac_1"/>
    <property type="match status" value="1"/>
</dbReference>
<sequence length="278" mass="29090">MLNRRSFMSVAAAAGVSALAGCASSRETAVTETATITSTSRETVTAYAGPERYAGRAPVLFGSSLPGIVETVPTVPGRRTIALTFDACGGPHGSGVDQQLVDTLRQHSVAATLFLSASWMRANPDVTRRLAADPLFRLENHGTRHLPLTINGAAAYGIPGTASPAEAIGEIDGNRALLAEYGVESNWFRAGTAHYDDVAVEIARGRDVRIAGYTVNADFGATATPSQVATSIVDAPDGAIVLAHMNHPHSGTADGVRRALEHLRGEAVRFTFLDGTLP</sequence>
<dbReference type="PROSITE" id="PS51318">
    <property type="entry name" value="TAT"/>
    <property type="match status" value="1"/>
</dbReference>
<accession>A0A7H0K7T0</accession>
<evidence type="ECO:0000256" key="1">
    <source>
        <dbReference type="SAM" id="SignalP"/>
    </source>
</evidence>
<evidence type="ECO:0000313" key="3">
    <source>
        <dbReference type="Proteomes" id="UP000577408"/>
    </source>
</evidence>
<feature type="signal peptide" evidence="1">
    <location>
        <begin position="1"/>
        <end position="20"/>
    </location>
</feature>
<dbReference type="InterPro" id="IPR050248">
    <property type="entry name" value="Polysacc_deacetylase_ArnD"/>
</dbReference>
<dbReference type="InterPro" id="IPR011330">
    <property type="entry name" value="Glyco_hydro/deAcase_b/a-brl"/>
</dbReference>
<dbReference type="SUPFAM" id="SSF88713">
    <property type="entry name" value="Glycoside hydrolase/deacetylase"/>
    <property type="match status" value="1"/>
</dbReference>
<protein>
    <submittedName>
        <fullName evidence="2">Polysaccharide deacetylase family protein</fullName>
    </submittedName>
</protein>
<dbReference type="Gene3D" id="3.20.20.370">
    <property type="entry name" value="Glycoside hydrolase/deacetylase"/>
    <property type="match status" value="1"/>
</dbReference>
<gene>
    <name evidence="2" type="ORF">HMA55_06855</name>
</gene>
<keyword evidence="3" id="KW-1185">Reference proteome</keyword>
<dbReference type="GO" id="GO:0005975">
    <property type="term" value="P:carbohydrate metabolic process"/>
    <property type="evidence" value="ECO:0007669"/>
    <property type="project" value="InterPro"/>
</dbReference>
<keyword evidence="1" id="KW-0732">Signal</keyword>
<evidence type="ECO:0000313" key="2">
    <source>
        <dbReference type="EMBL" id="MBA1837615.1"/>
    </source>
</evidence>
<name>A0A7H0K7T0_9CORY</name>
<organism evidence="2 3">
    <name type="scientific">Corynebacterium wankanglinii</name>
    <dbReference type="NCBI Taxonomy" id="2735136"/>
    <lineage>
        <taxon>Bacteria</taxon>
        <taxon>Bacillati</taxon>
        <taxon>Actinomycetota</taxon>
        <taxon>Actinomycetes</taxon>
        <taxon>Mycobacteriales</taxon>
        <taxon>Corynebacteriaceae</taxon>
        <taxon>Corynebacterium</taxon>
    </lineage>
</organism>
<dbReference type="PANTHER" id="PTHR10587">
    <property type="entry name" value="GLYCOSYL TRANSFERASE-RELATED"/>
    <property type="match status" value="1"/>
</dbReference>
<dbReference type="PROSITE" id="PS51677">
    <property type="entry name" value="NODB"/>
    <property type="match status" value="1"/>
</dbReference>
<dbReference type="RefSeq" id="WP_181192325.1">
    <property type="nucleotide sequence ID" value="NZ_JABFED010000004.1"/>
</dbReference>
<dbReference type="InterPro" id="IPR006311">
    <property type="entry name" value="TAT_signal"/>
</dbReference>
<comment type="caution">
    <text evidence="2">The sequence shown here is derived from an EMBL/GenBank/DDBJ whole genome shotgun (WGS) entry which is preliminary data.</text>
</comment>
<reference evidence="2 3" key="1">
    <citation type="submission" date="2020-05" db="EMBL/GenBank/DDBJ databases">
        <title>Descriptions of Corynebacterium xxxx sp. nov., Corynebacterium yyyy sp. nov. and Corynebacterium zzzz sp. nov.</title>
        <authorList>
            <person name="Zhang G."/>
        </authorList>
    </citation>
    <scope>NUCLEOTIDE SEQUENCE [LARGE SCALE GENOMIC DNA]</scope>
    <source>
        <strain evidence="3">zg-913</strain>
    </source>
</reference>
<dbReference type="PANTHER" id="PTHR10587:SF134">
    <property type="entry name" value="SECRETED PROTEIN"/>
    <property type="match status" value="1"/>
</dbReference>
<dbReference type="GO" id="GO:0016810">
    <property type="term" value="F:hydrolase activity, acting on carbon-nitrogen (but not peptide) bonds"/>
    <property type="evidence" value="ECO:0007669"/>
    <property type="project" value="InterPro"/>
</dbReference>
<dbReference type="Proteomes" id="UP000577408">
    <property type="component" value="Unassembled WGS sequence"/>
</dbReference>
<dbReference type="PROSITE" id="PS51257">
    <property type="entry name" value="PROKAR_LIPOPROTEIN"/>
    <property type="match status" value="1"/>
</dbReference>
<dbReference type="EMBL" id="JABFED010000004">
    <property type="protein sequence ID" value="MBA1837615.1"/>
    <property type="molecule type" value="Genomic_DNA"/>
</dbReference>
<dbReference type="InterPro" id="IPR002509">
    <property type="entry name" value="NODB_dom"/>
</dbReference>
<feature type="chain" id="PRO_5038494224" evidence="1">
    <location>
        <begin position="21"/>
        <end position="278"/>
    </location>
</feature>
<proteinExistence type="predicted"/>
<dbReference type="AlphaFoldDB" id="A0A7H0K7T0"/>